<dbReference type="GO" id="GO:0016757">
    <property type="term" value="F:glycosyltransferase activity"/>
    <property type="evidence" value="ECO:0007669"/>
    <property type="project" value="UniProtKB-KW"/>
</dbReference>
<evidence type="ECO:0000259" key="11">
    <source>
        <dbReference type="PROSITE" id="PS52029"/>
    </source>
</evidence>
<evidence type="ECO:0000256" key="2">
    <source>
        <dbReference type="ARBA" id="ARBA00005992"/>
    </source>
</evidence>
<dbReference type="GO" id="GO:0008360">
    <property type="term" value="P:regulation of cell shape"/>
    <property type="evidence" value="ECO:0007669"/>
    <property type="project" value="UniProtKB-UniRule"/>
</dbReference>
<keyword evidence="7 9" id="KW-0573">Peptidoglycan synthesis</keyword>
<dbReference type="GO" id="GO:0071555">
    <property type="term" value="P:cell wall organization"/>
    <property type="evidence" value="ECO:0007669"/>
    <property type="project" value="UniProtKB-UniRule"/>
</dbReference>
<evidence type="ECO:0000256" key="6">
    <source>
        <dbReference type="ARBA" id="ARBA00022960"/>
    </source>
</evidence>
<dbReference type="InterPro" id="IPR038063">
    <property type="entry name" value="Transpep_catalytic_dom"/>
</dbReference>
<gene>
    <name evidence="12" type="ORF">AVDCRST_MAG53-805</name>
</gene>
<name>A0A6J4S202_9ACTN</name>
<dbReference type="InterPro" id="IPR050979">
    <property type="entry name" value="LD-transpeptidase"/>
</dbReference>
<proteinExistence type="inferred from homology"/>
<evidence type="ECO:0000256" key="4">
    <source>
        <dbReference type="ARBA" id="ARBA00022679"/>
    </source>
</evidence>
<protein>
    <recommendedName>
        <fullName evidence="11">L,D-TPase catalytic domain-containing protein</fullName>
    </recommendedName>
</protein>
<evidence type="ECO:0000256" key="9">
    <source>
        <dbReference type="PROSITE-ProRule" id="PRU01373"/>
    </source>
</evidence>
<feature type="active site" description="Nucleophile" evidence="9">
    <location>
        <position position="322"/>
    </location>
</feature>
<keyword evidence="8 9" id="KW-0961">Cell wall biogenesis/degradation</keyword>
<evidence type="ECO:0000313" key="12">
    <source>
        <dbReference type="EMBL" id="CAA9484353.1"/>
    </source>
</evidence>
<keyword evidence="6 9" id="KW-0133">Cell shape</keyword>
<keyword evidence="10" id="KW-0732">Signal</keyword>
<dbReference type="InterPro" id="IPR005490">
    <property type="entry name" value="LD_TPept_cat_dom"/>
</dbReference>
<sequence>MRTKTMIIPAVLLTLTLTAAGGVLAYDSARTEEIAEGITVAGIAVGGMERDAAGAHLERELVAALERPVVVHHDKSTWLLGAREARITTDVDRVITQAVKRSEQGGALGRTWRRVTGGTVDADLRPAVTFSDRAVVRMIDKIRKGVERPAKDAQIRLTATGVDAEAGRRGLEVKASELHKSINSALISPSAERRFVAETRKVAPKVTRAGLVKRNPVVLIVNRSSFQLKVYKRLKLAKTYPIAVGKAGNDTPAGTYDIANKAVNPAWSVPNSDWAGALAGSVIPGGAPNNPLKSRWLGITDGVGIHGTSERGSIGSNASHGCLRMLVEDVEELYPQVPVGAKVLIV</sequence>
<dbReference type="UniPathway" id="UPA00219"/>
<feature type="domain" description="L,D-TPase catalytic" evidence="11">
    <location>
        <begin position="217"/>
        <end position="346"/>
    </location>
</feature>
<reference evidence="12" key="1">
    <citation type="submission" date="2020-02" db="EMBL/GenBank/DDBJ databases">
        <authorList>
            <person name="Meier V. D."/>
        </authorList>
    </citation>
    <scope>NUCLEOTIDE SEQUENCE</scope>
    <source>
        <strain evidence="12">AVDCRST_MAG53</strain>
    </source>
</reference>
<evidence type="ECO:0000256" key="3">
    <source>
        <dbReference type="ARBA" id="ARBA00022676"/>
    </source>
</evidence>
<keyword evidence="3" id="KW-0328">Glycosyltransferase</keyword>
<dbReference type="PROSITE" id="PS52029">
    <property type="entry name" value="LD_TPASE"/>
    <property type="match status" value="1"/>
</dbReference>
<dbReference type="PANTHER" id="PTHR30582:SF24">
    <property type="entry name" value="L,D-TRANSPEPTIDASE ERFK_SRFK-RELATED"/>
    <property type="match status" value="1"/>
</dbReference>
<dbReference type="AlphaFoldDB" id="A0A6J4S202"/>
<keyword evidence="5" id="KW-0378">Hydrolase</keyword>
<keyword evidence="4" id="KW-0808">Transferase</keyword>
<evidence type="ECO:0000256" key="7">
    <source>
        <dbReference type="ARBA" id="ARBA00022984"/>
    </source>
</evidence>
<dbReference type="GO" id="GO:0018104">
    <property type="term" value="P:peptidoglycan-protein cross-linking"/>
    <property type="evidence" value="ECO:0007669"/>
    <property type="project" value="TreeGrafter"/>
</dbReference>
<evidence type="ECO:0000256" key="5">
    <source>
        <dbReference type="ARBA" id="ARBA00022801"/>
    </source>
</evidence>
<dbReference type="Gene3D" id="2.40.440.10">
    <property type="entry name" value="L,D-transpeptidase catalytic domain-like"/>
    <property type="match status" value="1"/>
</dbReference>
<accession>A0A6J4S202</accession>
<feature type="active site" description="Proton donor/acceptor" evidence="9">
    <location>
        <position position="306"/>
    </location>
</feature>
<dbReference type="SUPFAM" id="SSF141523">
    <property type="entry name" value="L,D-transpeptidase catalytic domain-like"/>
    <property type="match status" value="1"/>
</dbReference>
<dbReference type="CDD" id="cd16913">
    <property type="entry name" value="YkuD_like"/>
    <property type="match status" value="1"/>
</dbReference>
<dbReference type="PANTHER" id="PTHR30582">
    <property type="entry name" value="L,D-TRANSPEPTIDASE"/>
    <property type="match status" value="1"/>
</dbReference>
<dbReference type="EMBL" id="CADCVR010000029">
    <property type="protein sequence ID" value="CAA9484353.1"/>
    <property type="molecule type" value="Genomic_DNA"/>
</dbReference>
<feature type="signal peptide" evidence="10">
    <location>
        <begin position="1"/>
        <end position="25"/>
    </location>
</feature>
<dbReference type="GO" id="GO:0071972">
    <property type="term" value="F:peptidoglycan L,D-transpeptidase activity"/>
    <property type="evidence" value="ECO:0007669"/>
    <property type="project" value="TreeGrafter"/>
</dbReference>
<evidence type="ECO:0000256" key="10">
    <source>
        <dbReference type="SAM" id="SignalP"/>
    </source>
</evidence>
<comment type="similarity">
    <text evidence="2">Belongs to the YkuD family.</text>
</comment>
<organism evidence="12">
    <name type="scientific">uncultured Solirubrobacteraceae bacterium</name>
    <dbReference type="NCBI Taxonomy" id="1162706"/>
    <lineage>
        <taxon>Bacteria</taxon>
        <taxon>Bacillati</taxon>
        <taxon>Actinomycetota</taxon>
        <taxon>Thermoleophilia</taxon>
        <taxon>Solirubrobacterales</taxon>
        <taxon>Solirubrobacteraceae</taxon>
        <taxon>environmental samples</taxon>
    </lineage>
</organism>
<dbReference type="Pfam" id="PF03734">
    <property type="entry name" value="YkuD"/>
    <property type="match status" value="1"/>
</dbReference>
<evidence type="ECO:0000256" key="1">
    <source>
        <dbReference type="ARBA" id="ARBA00004752"/>
    </source>
</evidence>
<comment type="pathway">
    <text evidence="1 9">Cell wall biogenesis; peptidoglycan biosynthesis.</text>
</comment>
<dbReference type="Pfam" id="PF12229">
    <property type="entry name" value="PG_binding_4"/>
    <property type="match status" value="1"/>
</dbReference>
<dbReference type="GO" id="GO:0005576">
    <property type="term" value="C:extracellular region"/>
    <property type="evidence" value="ECO:0007669"/>
    <property type="project" value="TreeGrafter"/>
</dbReference>
<dbReference type="InterPro" id="IPR022029">
    <property type="entry name" value="YoaR-like_PG-bd"/>
</dbReference>
<evidence type="ECO:0000256" key="8">
    <source>
        <dbReference type="ARBA" id="ARBA00023316"/>
    </source>
</evidence>
<feature type="chain" id="PRO_5026650038" description="L,D-TPase catalytic domain-containing protein" evidence="10">
    <location>
        <begin position="26"/>
        <end position="346"/>
    </location>
</feature>